<feature type="transmembrane region" description="Helical" evidence="1">
    <location>
        <begin position="228"/>
        <end position="250"/>
    </location>
</feature>
<keyword evidence="1" id="KW-0472">Membrane</keyword>
<comment type="caution">
    <text evidence="2">The sequence shown here is derived from an EMBL/GenBank/DDBJ whole genome shotgun (WGS) entry which is preliminary data.</text>
</comment>
<evidence type="ECO:0000313" key="3">
    <source>
        <dbReference type="Proteomes" id="UP001199424"/>
    </source>
</evidence>
<keyword evidence="1" id="KW-1133">Transmembrane helix</keyword>
<gene>
    <name evidence="2" type="ORF">LKD31_12055</name>
</gene>
<keyword evidence="3" id="KW-1185">Reference proteome</keyword>
<proteinExistence type="predicted"/>
<evidence type="ECO:0000313" key="2">
    <source>
        <dbReference type="EMBL" id="MCC2137739.1"/>
    </source>
</evidence>
<name>A0AAE3ANX0_9FIRM</name>
<accession>A0AAE3ANX0</accession>
<feature type="transmembrane region" description="Helical" evidence="1">
    <location>
        <begin position="187"/>
        <end position="216"/>
    </location>
</feature>
<feature type="transmembrane region" description="Helical" evidence="1">
    <location>
        <begin position="274"/>
        <end position="295"/>
    </location>
</feature>
<organism evidence="2 3">
    <name type="scientific">Hominenteromicrobium mulieris</name>
    <dbReference type="NCBI Taxonomy" id="2885357"/>
    <lineage>
        <taxon>Bacteria</taxon>
        <taxon>Bacillati</taxon>
        <taxon>Bacillota</taxon>
        <taxon>Clostridia</taxon>
        <taxon>Eubacteriales</taxon>
        <taxon>Oscillospiraceae</taxon>
        <taxon>Hominenteromicrobium</taxon>
    </lineage>
</organism>
<dbReference type="Proteomes" id="UP001199424">
    <property type="component" value="Unassembled WGS sequence"/>
</dbReference>
<evidence type="ECO:0000256" key="1">
    <source>
        <dbReference type="SAM" id="Phobius"/>
    </source>
</evidence>
<dbReference type="RefSeq" id="WP_308449891.1">
    <property type="nucleotide sequence ID" value="NZ_JAJEQC010000014.1"/>
</dbReference>
<feature type="transmembrane region" description="Helical" evidence="1">
    <location>
        <begin position="145"/>
        <end position="166"/>
    </location>
</feature>
<dbReference type="EMBL" id="JAJEQC010000014">
    <property type="protein sequence ID" value="MCC2137739.1"/>
    <property type="molecule type" value="Genomic_DNA"/>
</dbReference>
<protein>
    <submittedName>
        <fullName evidence="2">Uncharacterized protein</fullName>
    </submittedName>
</protein>
<reference evidence="2" key="1">
    <citation type="submission" date="2021-10" db="EMBL/GenBank/DDBJ databases">
        <title>Anaerobic single-cell dispensing facilitates the cultivation of human gut bacteria.</title>
        <authorList>
            <person name="Afrizal A."/>
        </authorList>
    </citation>
    <scope>NUCLEOTIDE SEQUENCE</scope>
    <source>
        <strain evidence="2">CLA-AA-H250</strain>
    </source>
</reference>
<feature type="transmembrane region" description="Helical" evidence="1">
    <location>
        <begin position="301"/>
        <end position="323"/>
    </location>
</feature>
<keyword evidence="1" id="KW-0812">Transmembrane</keyword>
<feature type="transmembrane region" description="Helical" evidence="1">
    <location>
        <begin position="83"/>
        <end position="104"/>
    </location>
</feature>
<dbReference type="AlphaFoldDB" id="A0AAE3ANX0"/>
<sequence length="336" mass="36626">MYCTNCGRKLPEDGSPCVCRQQPAQPEQQTYTQPVQPQQNYGAPTQNFQMPPQYYAQPPVQYPVQRPITPVHGVLKSFFASPLFLITAILFSVNLLFQIIASLFPQDPAYIVNQIYSNLPYEMQFIVSPGDLYSALSDAQSGTTVGTVIGMLITGGLMAAAYWITYISAKNPSIPAAKTAGLTIMKVFSIISLVVMSLAEVLCVVLAVIFGVALAGNDYGYMDEMMSVIFVFLIAACIFGFVVLIFEIIYEAKVIKMLNSAKNAMLTGMVPNKASVFVAVICFISAAVSFFSVFGDAVLYGWIRVPLGLTSVALNVLYGLLVLQFNKMLKNAGMAR</sequence>